<dbReference type="Proteomes" id="UP001500738">
    <property type="component" value="Unassembled WGS sequence"/>
</dbReference>
<reference evidence="1 2" key="1">
    <citation type="journal article" date="2019" name="Int. J. Syst. Evol. Microbiol.">
        <title>The Global Catalogue of Microorganisms (GCM) 10K type strain sequencing project: providing services to taxonomists for standard genome sequencing and annotation.</title>
        <authorList>
            <consortium name="The Broad Institute Genomics Platform"/>
            <consortium name="The Broad Institute Genome Sequencing Center for Infectious Disease"/>
            <person name="Wu L."/>
            <person name="Ma J."/>
        </authorList>
    </citation>
    <scope>NUCLEOTIDE SEQUENCE [LARGE SCALE GENOMIC DNA]</scope>
    <source>
        <strain evidence="1 2">JCM 15910</strain>
    </source>
</reference>
<keyword evidence="2" id="KW-1185">Reference proteome</keyword>
<sequence>MNPNELIIRFETVDRQAEGPVTRLVGFVRARNLLPLLDGADLEANPRTAKVGPITADIVESIEKTPELFPFKTKGILVASANCRELERRRYHMTFENSDIEGILDGGHNTLAIGTHILSAAHGDPKAIKKIKTWPDFKAAWTASSGEIAALKSANPSGNGGPLDFLVPVEILVPSNAEDPIALEAFTSSLFEICAARNNNRQLADEAKANKKGLYDELRKHVPAHIAKRVEWKSNDGGDIKVRDLVAFSWVPLSAVELPSGVSAPRPADIYSGKGKCSTAFDALMEHPDVSTRTSDGTHELHNGTIASALTIAGKFPELIDLIYNEFPQSYNRTGGSFGLLRAVTTAKDLRTKPVTPYGKNAAAYRYPDGFIIPLIYGLKALLETDANGKLRWKDEPTLFLVHHLDEIVRKYKVLIQAFGGDAQKIGKNEGSYSLAYDAFETELLKRRQAA</sequence>
<evidence type="ECO:0000313" key="1">
    <source>
        <dbReference type="EMBL" id="GAA0861822.1"/>
    </source>
</evidence>
<protein>
    <recommendedName>
        <fullName evidence="3">AIPR protein</fullName>
    </recommendedName>
</protein>
<comment type="caution">
    <text evidence="1">The sequence shown here is derived from an EMBL/GenBank/DDBJ whole genome shotgun (WGS) entry which is preliminary data.</text>
</comment>
<accession>A0ABN1LYU1</accession>
<dbReference type="RefSeq" id="WP_215353964.1">
    <property type="nucleotide sequence ID" value="NZ_BAAAFE010000003.1"/>
</dbReference>
<organism evidence="1 2">
    <name type="scientific">Sphingopyxis soli</name>
    <dbReference type="NCBI Taxonomy" id="592051"/>
    <lineage>
        <taxon>Bacteria</taxon>
        <taxon>Pseudomonadati</taxon>
        <taxon>Pseudomonadota</taxon>
        <taxon>Alphaproteobacteria</taxon>
        <taxon>Sphingomonadales</taxon>
        <taxon>Sphingomonadaceae</taxon>
        <taxon>Sphingopyxis</taxon>
    </lineage>
</organism>
<proteinExistence type="predicted"/>
<evidence type="ECO:0000313" key="2">
    <source>
        <dbReference type="Proteomes" id="UP001500738"/>
    </source>
</evidence>
<dbReference type="EMBL" id="BAAAFE010000003">
    <property type="protein sequence ID" value="GAA0861822.1"/>
    <property type="molecule type" value="Genomic_DNA"/>
</dbReference>
<name>A0ABN1LYU1_9SPHN</name>
<gene>
    <name evidence="1" type="ORF">GCM10009115_05990</name>
</gene>
<evidence type="ECO:0008006" key="3">
    <source>
        <dbReference type="Google" id="ProtNLM"/>
    </source>
</evidence>